<keyword evidence="2" id="KW-1185">Reference proteome</keyword>
<feature type="non-terminal residue" evidence="1">
    <location>
        <position position="1"/>
    </location>
</feature>
<name>A0ACA9MVU4_9GLOM</name>
<dbReference type="EMBL" id="CAJVPM010016580">
    <property type="protein sequence ID" value="CAG8614887.1"/>
    <property type="molecule type" value="Genomic_DNA"/>
</dbReference>
<protein>
    <submittedName>
        <fullName evidence="1">11732_t:CDS:1</fullName>
    </submittedName>
</protein>
<sequence>INDESTKVNPRNTPTKNPKICIVGAGITGLFSALLLKKAGIEDITILEYQNRVGGRIHTHYFTDNPDDEKRLYAEVGAMRLPYVDGHPELSPHQLVFDTIDYINEYNKKDNPEREIKTIPFIISNPK</sequence>
<evidence type="ECO:0000313" key="2">
    <source>
        <dbReference type="Proteomes" id="UP000789860"/>
    </source>
</evidence>
<comment type="caution">
    <text evidence="1">The sequence shown here is derived from an EMBL/GenBank/DDBJ whole genome shotgun (WGS) entry which is preliminary data.</text>
</comment>
<gene>
    <name evidence="1" type="ORF">SCALOS_LOCUS7432</name>
</gene>
<organism evidence="1 2">
    <name type="scientific">Scutellospora calospora</name>
    <dbReference type="NCBI Taxonomy" id="85575"/>
    <lineage>
        <taxon>Eukaryota</taxon>
        <taxon>Fungi</taxon>
        <taxon>Fungi incertae sedis</taxon>
        <taxon>Mucoromycota</taxon>
        <taxon>Glomeromycotina</taxon>
        <taxon>Glomeromycetes</taxon>
        <taxon>Diversisporales</taxon>
        <taxon>Gigasporaceae</taxon>
        <taxon>Scutellospora</taxon>
    </lineage>
</organism>
<evidence type="ECO:0000313" key="1">
    <source>
        <dbReference type="EMBL" id="CAG8614887.1"/>
    </source>
</evidence>
<reference evidence="1" key="1">
    <citation type="submission" date="2021-06" db="EMBL/GenBank/DDBJ databases">
        <authorList>
            <person name="Kallberg Y."/>
            <person name="Tangrot J."/>
            <person name="Rosling A."/>
        </authorList>
    </citation>
    <scope>NUCLEOTIDE SEQUENCE</scope>
    <source>
        <strain evidence="1">AU212A</strain>
    </source>
</reference>
<accession>A0ACA9MVU4</accession>
<dbReference type="Proteomes" id="UP000789860">
    <property type="component" value="Unassembled WGS sequence"/>
</dbReference>
<proteinExistence type="predicted"/>